<proteinExistence type="predicted"/>
<protein>
    <submittedName>
        <fullName evidence="2">Uncharacterized protein</fullName>
    </submittedName>
</protein>
<gene>
    <name evidence="2" type="ORF">B0J12DRAFT_672642</name>
</gene>
<reference evidence="2 3" key="1">
    <citation type="journal article" date="2021" name="Nat. Commun.">
        <title>Genetic determinants of endophytism in the Arabidopsis root mycobiome.</title>
        <authorList>
            <person name="Mesny F."/>
            <person name="Miyauchi S."/>
            <person name="Thiergart T."/>
            <person name="Pickel B."/>
            <person name="Atanasova L."/>
            <person name="Karlsson M."/>
            <person name="Huettel B."/>
            <person name="Barry K.W."/>
            <person name="Haridas S."/>
            <person name="Chen C."/>
            <person name="Bauer D."/>
            <person name="Andreopoulos W."/>
            <person name="Pangilinan J."/>
            <person name="LaButti K."/>
            <person name="Riley R."/>
            <person name="Lipzen A."/>
            <person name="Clum A."/>
            <person name="Drula E."/>
            <person name="Henrissat B."/>
            <person name="Kohler A."/>
            <person name="Grigoriev I.V."/>
            <person name="Martin F.M."/>
            <person name="Hacquard S."/>
        </authorList>
    </citation>
    <scope>NUCLEOTIDE SEQUENCE [LARGE SCALE GENOMIC DNA]</scope>
    <source>
        <strain evidence="2 3">MPI-SDFR-AT-0080</strain>
    </source>
</reference>
<feature type="region of interest" description="Disordered" evidence="1">
    <location>
        <begin position="94"/>
        <end position="127"/>
    </location>
</feature>
<name>A0ABQ8G408_9PEZI</name>
<evidence type="ECO:0000313" key="3">
    <source>
        <dbReference type="Proteomes" id="UP000774617"/>
    </source>
</evidence>
<comment type="caution">
    <text evidence="2">The sequence shown here is derived from an EMBL/GenBank/DDBJ whole genome shotgun (WGS) entry which is preliminary data.</text>
</comment>
<dbReference type="EMBL" id="JAGTJR010000023">
    <property type="protein sequence ID" value="KAH7043287.1"/>
    <property type="molecule type" value="Genomic_DNA"/>
</dbReference>
<dbReference type="Proteomes" id="UP000774617">
    <property type="component" value="Unassembled WGS sequence"/>
</dbReference>
<sequence length="213" mass="23734">MGYEEVAPQLRLGGWCDEGRGAGEMGRSSHGRTRLPSKAFAAMVERGVGQRHVLVSLGFCVLAVHVCTYSGGVHQAVETKTAFSLRQPTATKNIRCAKRGSASKPPHSPTGRKQAPPPSAHRHQSATASCVLLTSSPTQATNGLYFNGKKAKIRRPDLKIFRVQSLIRCTEEKEERNKEEYKNLHRIPFLFILSYTQTLYTQERRKDLPTLPY</sequence>
<evidence type="ECO:0000313" key="2">
    <source>
        <dbReference type="EMBL" id="KAH7043287.1"/>
    </source>
</evidence>
<accession>A0ABQ8G408</accession>
<organism evidence="2 3">
    <name type="scientific">Macrophomina phaseolina</name>
    <dbReference type="NCBI Taxonomy" id="35725"/>
    <lineage>
        <taxon>Eukaryota</taxon>
        <taxon>Fungi</taxon>
        <taxon>Dikarya</taxon>
        <taxon>Ascomycota</taxon>
        <taxon>Pezizomycotina</taxon>
        <taxon>Dothideomycetes</taxon>
        <taxon>Dothideomycetes incertae sedis</taxon>
        <taxon>Botryosphaeriales</taxon>
        <taxon>Botryosphaeriaceae</taxon>
        <taxon>Macrophomina</taxon>
    </lineage>
</organism>
<keyword evidence="3" id="KW-1185">Reference proteome</keyword>
<evidence type="ECO:0000256" key="1">
    <source>
        <dbReference type="SAM" id="MobiDB-lite"/>
    </source>
</evidence>